<dbReference type="Pfam" id="PF01762">
    <property type="entry name" value="Galactosyl_T"/>
    <property type="match status" value="1"/>
</dbReference>
<comment type="cofactor">
    <cofactor evidence="1 13">
        <name>Mn(2+)</name>
        <dbReference type="ChEBI" id="CHEBI:29035"/>
    </cofactor>
</comment>
<dbReference type="UniPathway" id="UPA00378"/>
<feature type="compositionally biased region" description="Polar residues" evidence="14">
    <location>
        <begin position="453"/>
        <end position="465"/>
    </location>
</feature>
<evidence type="ECO:0000256" key="12">
    <source>
        <dbReference type="ARBA" id="ARBA00023211"/>
    </source>
</evidence>
<evidence type="ECO:0000256" key="7">
    <source>
        <dbReference type="ARBA" id="ARBA00022692"/>
    </source>
</evidence>
<keyword evidence="7" id="KW-0812">Transmembrane</keyword>
<evidence type="ECO:0000313" key="16">
    <source>
        <dbReference type="EMBL" id="KAF3448659.1"/>
    </source>
</evidence>
<evidence type="ECO:0000256" key="8">
    <source>
        <dbReference type="ARBA" id="ARBA00022968"/>
    </source>
</evidence>
<comment type="pathway">
    <text evidence="3">Protein modification; protein glycosylation.</text>
</comment>
<dbReference type="EMBL" id="VOIH02000004">
    <property type="protein sequence ID" value="KAF3448659.1"/>
    <property type="molecule type" value="Genomic_DNA"/>
</dbReference>
<feature type="region of interest" description="Disordered" evidence="14">
    <location>
        <begin position="437"/>
        <end position="465"/>
    </location>
</feature>
<dbReference type="EC" id="2.4.1.-" evidence="13"/>
<dbReference type="FunFam" id="3.90.550.50:FF:000022">
    <property type="entry name" value="Hexosyltransferase"/>
    <property type="match status" value="1"/>
</dbReference>
<evidence type="ECO:0000256" key="3">
    <source>
        <dbReference type="ARBA" id="ARBA00004922"/>
    </source>
</evidence>
<evidence type="ECO:0000256" key="1">
    <source>
        <dbReference type="ARBA" id="ARBA00001936"/>
    </source>
</evidence>
<keyword evidence="17" id="KW-1185">Reference proteome</keyword>
<dbReference type="PANTHER" id="PTHR11214:SF348">
    <property type="entry name" value="HEXOSYLTRANSFERASE"/>
    <property type="match status" value="1"/>
</dbReference>
<keyword evidence="12 13" id="KW-0464">Manganese</keyword>
<comment type="similarity">
    <text evidence="4 13">Belongs to the glycosyltransferase 31 family.</text>
</comment>
<evidence type="ECO:0000259" key="15">
    <source>
        <dbReference type="Pfam" id="PF13334"/>
    </source>
</evidence>
<evidence type="ECO:0000256" key="2">
    <source>
        <dbReference type="ARBA" id="ARBA00004323"/>
    </source>
</evidence>
<evidence type="ECO:0000256" key="4">
    <source>
        <dbReference type="ARBA" id="ARBA00008661"/>
    </source>
</evidence>
<dbReference type="InterPro" id="IPR025298">
    <property type="entry name" value="DUF4094"/>
</dbReference>
<reference evidence="16" key="1">
    <citation type="submission" date="2020-03" db="EMBL/GenBank/DDBJ databases">
        <title>A high-quality chromosome-level genome assembly of a woody plant with both climbing and erect habits, Rhamnella rubrinervis.</title>
        <authorList>
            <person name="Lu Z."/>
            <person name="Yang Y."/>
            <person name="Zhu X."/>
            <person name="Sun Y."/>
        </authorList>
    </citation>
    <scope>NUCLEOTIDE SEQUENCE</scope>
    <source>
        <strain evidence="16">BYM</strain>
        <tissue evidence="16">Leaf</tissue>
    </source>
</reference>
<evidence type="ECO:0000256" key="6">
    <source>
        <dbReference type="ARBA" id="ARBA00022679"/>
    </source>
</evidence>
<keyword evidence="5 13" id="KW-0328">Glycosyltransferase</keyword>
<evidence type="ECO:0000256" key="5">
    <source>
        <dbReference type="ARBA" id="ARBA00022676"/>
    </source>
</evidence>
<evidence type="ECO:0000256" key="9">
    <source>
        <dbReference type="ARBA" id="ARBA00022989"/>
    </source>
</evidence>
<sequence>MHSRPSQNRLSGSGSVSRISALPFAMFATMAAVYVAGRLWQEAEERVYLIQELDKRTGQGQSAISVEDTLKIIACREQQKKLSTLEMELAAARQEGFVPKRLSRSDGTHSKKKLLAVIGIVTTFGRKRNRDAIRKAWMPTGSVLKKLADEKGIIVRFVIGRSPNRGDSLDREINSESRQTNDFIILDGQVEAPEERPKKMKAFVIHAVENWDAEFYAKVNDDIYVNIDALGAMLTSHLDKAHVYLGCMKSGEVFSEPTNKWYEPDWWKFGDAKSYFRHASGETYVISRALAQYISINRSFLRTYAHDDVSAGSWFIGLDVEYINDRKFCCSSWSPVYAESRLHKEIDCHQSVTELSLRNTSSMKSNKSPENMDQGITKKLKRACGLAEPIGSDTPNIDVFCSILFTVPWFTSWVLELCLSLKGNWIMISDCMTDGNDGSSGVDKAQRKIGAESIQTTDDSGNALG</sequence>
<dbReference type="Proteomes" id="UP000796880">
    <property type="component" value="Unassembled WGS sequence"/>
</dbReference>
<protein>
    <recommendedName>
        <fullName evidence="13">Hexosyltransferase</fullName>
        <ecNumber evidence="13">2.4.1.-</ecNumber>
    </recommendedName>
</protein>
<keyword evidence="6" id="KW-0808">Transferase</keyword>
<dbReference type="Gene3D" id="3.90.550.50">
    <property type="match status" value="1"/>
</dbReference>
<dbReference type="OrthoDB" id="1158011at2759"/>
<dbReference type="InterPro" id="IPR002659">
    <property type="entry name" value="Glyco_trans_31"/>
</dbReference>
<keyword evidence="8" id="KW-0735">Signal-anchor</keyword>
<keyword evidence="9" id="KW-1133">Transmembrane helix</keyword>
<organism evidence="16 17">
    <name type="scientific">Rhamnella rubrinervis</name>
    <dbReference type="NCBI Taxonomy" id="2594499"/>
    <lineage>
        <taxon>Eukaryota</taxon>
        <taxon>Viridiplantae</taxon>
        <taxon>Streptophyta</taxon>
        <taxon>Embryophyta</taxon>
        <taxon>Tracheophyta</taxon>
        <taxon>Spermatophyta</taxon>
        <taxon>Magnoliopsida</taxon>
        <taxon>eudicotyledons</taxon>
        <taxon>Gunneridae</taxon>
        <taxon>Pentapetalae</taxon>
        <taxon>rosids</taxon>
        <taxon>fabids</taxon>
        <taxon>Rosales</taxon>
        <taxon>Rhamnaceae</taxon>
        <taxon>rhamnoid group</taxon>
        <taxon>Rhamneae</taxon>
        <taxon>Rhamnella</taxon>
    </lineage>
</organism>
<dbReference type="GO" id="GO:0000139">
    <property type="term" value="C:Golgi membrane"/>
    <property type="evidence" value="ECO:0007669"/>
    <property type="project" value="UniProtKB-SubCell"/>
</dbReference>
<keyword evidence="10 13" id="KW-0333">Golgi apparatus</keyword>
<comment type="subcellular location">
    <subcellularLocation>
        <location evidence="2 13">Golgi apparatus membrane</location>
        <topology evidence="2 13">Single-pass type II membrane protein</topology>
    </subcellularLocation>
</comment>
<dbReference type="Pfam" id="PF13334">
    <property type="entry name" value="DUF4094"/>
    <property type="match status" value="1"/>
</dbReference>
<feature type="domain" description="DUF4094" evidence="15">
    <location>
        <begin position="18"/>
        <end position="94"/>
    </location>
</feature>
<evidence type="ECO:0000256" key="14">
    <source>
        <dbReference type="SAM" id="MobiDB-lite"/>
    </source>
</evidence>
<comment type="caution">
    <text evidence="16">The sequence shown here is derived from an EMBL/GenBank/DDBJ whole genome shotgun (WGS) entry which is preliminary data.</text>
</comment>
<evidence type="ECO:0000313" key="17">
    <source>
        <dbReference type="Proteomes" id="UP000796880"/>
    </source>
</evidence>
<dbReference type="PANTHER" id="PTHR11214">
    <property type="entry name" value="BETA-1,3-N-ACETYLGLUCOSAMINYLTRANSFERASE"/>
    <property type="match status" value="1"/>
</dbReference>
<dbReference type="GO" id="GO:0008378">
    <property type="term" value="F:galactosyltransferase activity"/>
    <property type="evidence" value="ECO:0007669"/>
    <property type="project" value="TreeGrafter"/>
</dbReference>
<gene>
    <name evidence="16" type="ORF">FNV43_RR09372</name>
</gene>
<keyword evidence="11" id="KW-0472">Membrane</keyword>
<evidence type="ECO:0000256" key="13">
    <source>
        <dbReference type="RuleBase" id="RU363063"/>
    </source>
</evidence>
<evidence type="ECO:0000256" key="11">
    <source>
        <dbReference type="ARBA" id="ARBA00023136"/>
    </source>
</evidence>
<evidence type="ECO:0000256" key="10">
    <source>
        <dbReference type="ARBA" id="ARBA00023034"/>
    </source>
</evidence>
<dbReference type="AlphaFoldDB" id="A0A8K0HAJ4"/>
<name>A0A8K0HAJ4_9ROSA</name>
<accession>A0A8K0HAJ4</accession>
<proteinExistence type="inferred from homology"/>